<organism evidence="3">
    <name type="scientific">uncultured Dysgonomonas sp</name>
    <dbReference type="NCBI Taxonomy" id="206096"/>
    <lineage>
        <taxon>Bacteria</taxon>
        <taxon>Pseudomonadati</taxon>
        <taxon>Bacteroidota</taxon>
        <taxon>Bacteroidia</taxon>
        <taxon>Bacteroidales</taxon>
        <taxon>Dysgonomonadaceae</taxon>
        <taxon>Dysgonomonas</taxon>
        <taxon>environmental samples</taxon>
    </lineage>
</organism>
<sequence>MIAKNIKGKGFAGCVRYVLSDKHELLEAEGVLADSAESIIRSFAMQRSMRGEITKPVGHIPISFAPEDKPRMTNEFMLQLAKEYMQEMGIGNTQYIVVRHHNSDNDHLHIVYNRIDNDLKLISVNNDYKKNIKVCKKLKDKHSLTYGTGKERVKREKLNHPDKAKYQIYDAIRAAIVNSPDYKTLENLLKPYGVTMQFKHRRGTDLVEGVSFAKNDCSFKGSQVDRLFSHKKLSAMMDIVRLHQETVRQQGQQPKTPKIFGLKLTVEQYDTLKKEGFVFLENMTNSKGKLFSGYVFSDDKESRYFALKDRPDEFVKYGQYEMRRMDKRLIEAGYITKAKVKWYGDGFAYPYLWKPDSVKDEAAAQLVGYELLDNSDYCQSWGDPREKISEITPISLIDAPSISDTIADVGDTLADAASTMGGLFDIQPSSGGEQQEIPKKKKLQKQKRRGRRQ</sequence>
<gene>
    <name evidence="3" type="ORF">KL86DYS1_10321</name>
</gene>
<evidence type="ECO:0000256" key="1">
    <source>
        <dbReference type="SAM" id="MobiDB-lite"/>
    </source>
</evidence>
<dbReference type="EMBL" id="FLUM01000001">
    <property type="protein sequence ID" value="SBV91358.1"/>
    <property type="molecule type" value="Genomic_DNA"/>
</dbReference>
<feature type="domain" description="MobA/VirD2-like nuclease" evidence="2">
    <location>
        <begin position="17"/>
        <end position="144"/>
    </location>
</feature>
<reference evidence="3" key="1">
    <citation type="submission" date="2016-04" db="EMBL/GenBank/DDBJ databases">
        <authorList>
            <person name="Evans L.H."/>
            <person name="Alamgir A."/>
            <person name="Owens N."/>
            <person name="Weber N.D."/>
            <person name="Virtaneva K."/>
            <person name="Barbian K."/>
            <person name="Babar A."/>
            <person name="Rosenke K."/>
        </authorList>
    </citation>
    <scope>NUCLEOTIDE SEQUENCE</scope>
    <source>
        <strain evidence="3">86-1</strain>
    </source>
</reference>
<dbReference type="AlphaFoldDB" id="A0A212IVW6"/>
<feature type="region of interest" description="Disordered" evidence="1">
    <location>
        <begin position="424"/>
        <end position="453"/>
    </location>
</feature>
<dbReference type="Pfam" id="PF03432">
    <property type="entry name" value="Relaxase"/>
    <property type="match status" value="1"/>
</dbReference>
<dbReference type="InterPro" id="IPR005094">
    <property type="entry name" value="Endonuclease_MobA/VirD2"/>
</dbReference>
<dbReference type="RefSeq" id="WP_296938210.1">
    <property type="nucleotide sequence ID" value="NZ_LT599032.1"/>
</dbReference>
<protein>
    <recommendedName>
        <fullName evidence="2">MobA/VirD2-like nuclease domain-containing protein</fullName>
    </recommendedName>
</protein>
<accession>A0A212IVW6</accession>
<evidence type="ECO:0000259" key="2">
    <source>
        <dbReference type="Pfam" id="PF03432"/>
    </source>
</evidence>
<feature type="compositionally biased region" description="Basic residues" evidence="1">
    <location>
        <begin position="439"/>
        <end position="453"/>
    </location>
</feature>
<evidence type="ECO:0000313" key="3">
    <source>
        <dbReference type="EMBL" id="SBV91358.1"/>
    </source>
</evidence>
<proteinExistence type="predicted"/>
<name>A0A212IVW6_9BACT</name>